<dbReference type="Proteomes" id="UP000053274">
    <property type="component" value="Unassembled WGS sequence"/>
</dbReference>
<comment type="catalytic activity">
    <reaction evidence="3">
        <text>chorismate = prephenate</text>
        <dbReference type="Rhea" id="RHEA:13897"/>
        <dbReference type="ChEBI" id="CHEBI:29748"/>
        <dbReference type="ChEBI" id="CHEBI:29934"/>
        <dbReference type="EC" id="5.4.99.5"/>
    </reaction>
</comment>
<organism evidence="4 5">
    <name type="scientific">Actinobacteria bacterium BACL15 MAG-120619-bin91</name>
    <dbReference type="NCBI Taxonomy" id="1655562"/>
    <lineage>
        <taxon>Bacteria</taxon>
        <taxon>Bacillati</taxon>
        <taxon>Actinomycetota</taxon>
        <taxon>Actinomycetes</taxon>
        <taxon>Actinomycetes incertae sedis</taxon>
        <taxon>ac1 cluster</taxon>
    </lineage>
</organism>
<protein>
    <recommendedName>
        <fullName evidence="1 3">chorismate mutase</fullName>
        <ecNumber evidence="1 3">5.4.99.5</ecNumber>
    </recommendedName>
</protein>
<evidence type="ECO:0000256" key="2">
    <source>
        <dbReference type="PIRSR" id="PIRSR005965-1"/>
    </source>
</evidence>
<keyword evidence="2 3" id="KW-0057">Aromatic amino acid biosynthesis</keyword>
<feature type="binding site" evidence="2">
    <location>
        <position position="7"/>
    </location>
    <ligand>
        <name>prephenate</name>
        <dbReference type="ChEBI" id="CHEBI:29934"/>
    </ligand>
</feature>
<dbReference type="InterPro" id="IPR035959">
    <property type="entry name" value="RutC-like_sf"/>
</dbReference>
<dbReference type="EC" id="5.4.99.5" evidence="1 3"/>
<dbReference type="Gene3D" id="3.30.1330.40">
    <property type="entry name" value="RutC-like"/>
    <property type="match status" value="1"/>
</dbReference>
<dbReference type="PANTHER" id="PTHR21164:SF0">
    <property type="entry name" value="CHORISMATE MUTASE AROH"/>
    <property type="match status" value="1"/>
</dbReference>
<accession>A0A0R2PEP0</accession>
<gene>
    <name evidence="4" type="ORF">ABR54_03620</name>
</gene>
<dbReference type="PIRSF" id="PIRSF005965">
    <property type="entry name" value="Chor_mut_AroH"/>
    <property type="match status" value="1"/>
</dbReference>
<evidence type="ECO:0000256" key="3">
    <source>
        <dbReference type="PROSITE-ProRule" id="PRU00514"/>
    </source>
</evidence>
<keyword evidence="3" id="KW-0413">Isomerase</keyword>
<dbReference type="GO" id="GO:0008652">
    <property type="term" value="P:amino acid biosynthetic process"/>
    <property type="evidence" value="ECO:0007669"/>
    <property type="project" value="UniProtKB-UniRule"/>
</dbReference>
<keyword evidence="2 3" id="KW-0028">Amino-acid biosynthesis</keyword>
<feature type="binding site" evidence="2">
    <location>
        <position position="89"/>
    </location>
    <ligand>
        <name>prephenate</name>
        <dbReference type="ChEBI" id="CHEBI:29934"/>
    </ligand>
</feature>
<sequence>MSLRAIRGAIQVPANTASDIAAGVQELVAAILEANQLRPADVICVFFTSTVDLNAAFPAAACREMGFANVPLIGSVEVDVPGALDRTIRAMFHVETGKGPDQISHIYLHGAAALRRDIAQ</sequence>
<evidence type="ECO:0000313" key="5">
    <source>
        <dbReference type="Proteomes" id="UP000053274"/>
    </source>
</evidence>
<dbReference type="GO" id="GO:0009073">
    <property type="term" value="P:aromatic amino acid family biosynthetic process"/>
    <property type="evidence" value="ECO:0007669"/>
    <property type="project" value="UniProtKB-UniRule"/>
</dbReference>
<dbReference type="SUPFAM" id="SSF55298">
    <property type="entry name" value="YjgF-like"/>
    <property type="match status" value="1"/>
</dbReference>
<dbReference type="EMBL" id="LIAM01000010">
    <property type="protein sequence ID" value="KRO36428.1"/>
    <property type="molecule type" value="Genomic_DNA"/>
</dbReference>
<comment type="caution">
    <text evidence="4">The sequence shown here is derived from an EMBL/GenBank/DDBJ whole genome shotgun (WGS) entry which is preliminary data.</text>
</comment>
<name>A0A0R2PEP0_9ACTN</name>
<dbReference type="CDD" id="cd02185">
    <property type="entry name" value="AroH"/>
    <property type="match status" value="1"/>
</dbReference>
<evidence type="ECO:0000256" key="1">
    <source>
        <dbReference type="NCBIfam" id="TIGR01796"/>
    </source>
</evidence>
<dbReference type="GO" id="GO:0004106">
    <property type="term" value="F:chorismate mutase activity"/>
    <property type="evidence" value="ECO:0007669"/>
    <property type="project" value="UniProtKB-UniRule"/>
</dbReference>
<proteinExistence type="predicted"/>
<dbReference type="Pfam" id="PF07736">
    <property type="entry name" value="CM_1"/>
    <property type="match status" value="1"/>
</dbReference>
<dbReference type="InterPro" id="IPR008243">
    <property type="entry name" value="Chorismate_mutase_AroH"/>
</dbReference>
<dbReference type="NCBIfam" id="TIGR01796">
    <property type="entry name" value="CM_mono_aroH"/>
    <property type="match status" value="1"/>
</dbReference>
<evidence type="ECO:0000313" key="4">
    <source>
        <dbReference type="EMBL" id="KRO36428.1"/>
    </source>
</evidence>
<dbReference type="AlphaFoldDB" id="A0A0R2PEP0"/>
<dbReference type="PANTHER" id="PTHR21164">
    <property type="entry name" value="CHORISMATE MUTASE"/>
    <property type="match status" value="1"/>
</dbReference>
<dbReference type="PROSITE" id="PS51167">
    <property type="entry name" value="CHORISMATE_MUT_1"/>
    <property type="match status" value="1"/>
</dbReference>
<dbReference type="GO" id="GO:0046417">
    <property type="term" value="P:chorismate metabolic process"/>
    <property type="evidence" value="ECO:0007669"/>
    <property type="project" value="TreeGrafter"/>
</dbReference>
<feature type="binding site" evidence="2">
    <location>
        <position position="107"/>
    </location>
    <ligand>
        <name>prephenate</name>
        <dbReference type="ChEBI" id="CHEBI:29934"/>
    </ligand>
</feature>
<reference evidence="4 5" key="1">
    <citation type="submission" date="2015-10" db="EMBL/GenBank/DDBJ databases">
        <title>Metagenome-Assembled Genomes uncover a global brackish microbiome.</title>
        <authorList>
            <person name="Hugerth L.W."/>
            <person name="Larsson J."/>
            <person name="Alneberg J."/>
            <person name="Lindh M.V."/>
            <person name="Legrand C."/>
            <person name="Pinhassi J."/>
            <person name="Andersson A.F."/>
        </authorList>
    </citation>
    <scope>NUCLEOTIDE SEQUENCE [LARGE SCALE GENOMIC DNA]</scope>
    <source>
        <strain evidence="4">BACL15 MAG-120619-bin91</strain>
    </source>
</reference>